<dbReference type="PANTHER" id="PTHR42973">
    <property type="entry name" value="BINDING OXIDOREDUCTASE, PUTATIVE (AFU_ORTHOLOGUE AFUA_1G17690)-RELATED"/>
    <property type="match status" value="1"/>
</dbReference>
<evidence type="ECO:0000313" key="8">
    <source>
        <dbReference type="Proteomes" id="UP000184428"/>
    </source>
</evidence>
<dbReference type="Proteomes" id="UP000184428">
    <property type="component" value="Unassembled WGS sequence"/>
</dbReference>
<dbReference type="InterPro" id="IPR016167">
    <property type="entry name" value="FAD-bd_PCMH_sub1"/>
</dbReference>
<dbReference type="PANTHER" id="PTHR42973:SF39">
    <property type="entry name" value="FAD-BINDING PCMH-TYPE DOMAIN-CONTAINING PROTEIN"/>
    <property type="match status" value="1"/>
</dbReference>
<dbReference type="GO" id="GO:0071949">
    <property type="term" value="F:FAD binding"/>
    <property type="evidence" value="ECO:0007669"/>
    <property type="project" value="InterPro"/>
</dbReference>
<dbReference type="RefSeq" id="WP_072918717.1">
    <property type="nucleotide sequence ID" value="NZ_FRDM01000012.1"/>
</dbReference>
<name>A0A1M7U7G0_9ACTN</name>
<comment type="similarity">
    <text evidence="2">Belongs to the oxygen-dependent FAD-linked oxidoreductase family.</text>
</comment>
<feature type="domain" description="FAD-binding PCMH-type" evidence="6">
    <location>
        <begin position="35"/>
        <end position="205"/>
    </location>
</feature>
<dbReference type="Gene3D" id="3.30.43.10">
    <property type="entry name" value="Uridine Diphospho-n-acetylenolpyruvylglucosamine Reductase, domain 2"/>
    <property type="match status" value="1"/>
</dbReference>
<dbReference type="OrthoDB" id="5169292at2"/>
<keyword evidence="3" id="KW-0285">Flavoprotein</keyword>
<dbReference type="EMBL" id="FRDM01000012">
    <property type="protein sequence ID" value="SHN78878.1"/>
    <property type="molecule type" value="Genomic_DNA"/>
</dbReference>
<evidence type="ECO:0000256" key="2">
    <source>
        <dbReference type="ARBA" id="ARBA00005466"/>
    </source>
</evidence>
<keyword evidence="5" id="KW-0560">Oxidoreductase</keyword>
<organism evidence="7 8">
    <name type="scientific">Geodermatophilus obscurus</name>
    <dbReference type="NCBI Taxonomy" id="1861"/>
    <lineage>
        <taxon>Bacteria</taxon>
        <taxon>Bacillati</taxon>
        <taxon>Actinomycetota</taxon>
        <taxon>Actinomycetes</taxon>
        <taxon>Geodermatophilales</taxon>
        <taxon>Geodermatophilaceae</taxon>
        <taxon>Geodermatophilus</taxon>
    </lineage>
</organism>
<dbReference type="SUPFAM" id="SSF56176">
    <property type="entry name" value="FAD-binding/transporter-associated domain-like"/>
    <property type="match status" value="1"/>
</dbReference>
<dbReference type="InterPro" id="IPR016169">
    <property type="entry name" value="FAD-bd_PCMH_sub2"/>
</dbReference>
<evidence type="ECO:0000256" key="1">
    <source>
        <dbReference type="ARBA" id="ARBA00001974"/>
    </source>
</evidence>
<dbReference type="Gene3D" id="3.30.465.10">
    <property type="match status" value="1"/>
</dbReference>
<evidence type="ECO:0000256" key="3">
    <source>
        <dbReference type="ARBA" id="ARBA00022630"/>
    </source>
</evidence>
<dbReference type="Gene3D" id="3.40.462.20">
    <property type="match status" value="1"/>
</dbReference>
<dbReference type="InterPro" id="IPR050416">
    <property type="entry name" value="FAD-linked_Oxidoreductase"/>
</dbReference>
<evidence type="ECO:0000259" key="6">
    <source>
        <dbReference type="PROSITE" id="PS51387"/>
    </source>
</evidence>
<dbReference type="InterPro" id="IPR036318">
    <property type="entry name" value="FAD-bd_PCMH-like_sf"/>
</dbReference>
<keyword evidence="4" id="KW-0274">FAD</keyword>
<protein>
    <submittedName>
        <fullName evidence="7">FAD/FMN-containing dehydrogenase</fullName>
    </submittedName>
</protein>
<dbReference type="AlphaFoldDB" id="A0A1M7U7G0"/>
<proteinExistence type="inferred from homology"/>
<evidence type="ECO:0000256" key="4">
    <source>
        <dbReference type="ARBA" id="ARBA00022827"/>
    </source>
</evidence>
<sequence>MSTLDLRQPESPAVPILHPGDAGWDASRQVFNLLVDQQPTAIACPGDEREVAAAIGYARRRGLRVTAQSTGHNAGPLGALDGTLLLNTSRLTDLSIDPAGHRVRVGAGLKWEHVVPRLSELGLAALHGSSPDVGIVGYTLGGGVSWLARRHGLQCNAVQALEVVTADGELVRTDSSCEPELFWALRGGGGSFGVVTAVEFAVQPVEELYAGALFFPAGRASEVLHTWHGLLPCLPDELMTWTALMNFPPEEAIPAPLRGRAFTVVTGAFLGKAAVGRDLLRDLVALGPEIDTFATVPPVGLSELAMDPPLPLPYRTGHQLVGALPPKAIDEFVAAVDMRPGAPLAIAQLRHMGGALGRPPSGAGAVATLPGELCVLGVGVVTDEASSRAVDAALEGVTASLADHRVGYYANFVEEPADARQFFDESTWARLRRVKRAYDPTDLIRGNHPIPAGRGK</sequence>
<evidence type="ECO:0000313" key="7">
    <source>
        <dbReference type="EMBL" id="SHN78878.1"/>
    </source>
</evidence>
<dbReference type="GO" id="GO:0016491">
    <property type="term" value="F:oxidoreductase activity"/>
    <property type="evidence" value="ECO:0007669"/>
    <property type="project" value="UniProtKB-KW"/>
</dbReference>
<gene>
    <name evidence="7" type="ORF">SAMN05660350_02704</name>
</gene>
<dbReference type="InterPro" id="IPR016166">
    <property type="entry name" value="FAD-bd_PCMH"/>
</dbReference>
<comment type="cofactor">
    <cofactor evidence="1">
        <name>FAD</name>
        <dbReference type="ChEBI" id="CHEBI:57692"/>
    </cofactor>
</comment>
<reference evidence="7 8" key="1">
    <citation type="submission" date="2016-12" db="EMBL/GenBank/DDBJ databases">
        <authorList>
            <person name="Song W.-J."/>
            <person name="Kurnit D.M."/>
        </authorList>
    </citation>
    <scope>NUCLEOTIDE SEQUENCE [LARGE SCALE GENOMIC DNA]</scope>
    <source>
        <strain evidence="7 8">DSM 43162</strain>
    </source>
</reference>
<dbReference type="Pfam" id="PF01565">
    <property type="entry name" value="FAD_binding_4"/>
    <property type="match status" value="1"/>
</dbReference>
<dbReference type="InterPro" id="IPR006093">
    <property type="entry name" value="Oxy_OxRdtase_FAD_BS"/>
</dbReference>
<dbReference type="PROSITE" id="PS51387">
    <property type="entry name" value="FAD_PCMH"/>
    <property type="match status" value="1"/>
</dbReference>
<dbReference type="PROSITE" id="PS00862">
    <property type="entry name" value="OX2_COVAL_FAD"/>
    <property type="match status" value="1"/>
</dbReference>
<dbReference type="InterPro" id="IPR006094">
    <property type="entry name" value="Oxid_FAD_bind_N"/>
</dbReference>
<evidence type="ECO:0000256" key="5">
    <source>
        <dbReference type="ARBA" id="ARBA00023002"/>
    </source>
</evidence>
<accession>A0A1M7U7G0</accession>